<evidence type="ECO:0008006" key="3">
    <source>
        <dbReference type="Google" id="ProtNLM"/>
    </source>
</evidence>
<keyword evidence="2" id="KW-1185">Reference proteome</keyword>
<accession>A0ABY5LAF4</accession>
<reference evidence="1" key="1">
    <citation type="submission" date="2022-07" db="EMBL/GenBank/DDBJ databases">
        <title>Sphingomonas sp. nov., a novel bacterium isolated from the north slope of the Mount Everest.</title>
        <authorList>
            <person name="Cui X."/>
            <person name="Liu Y."/>
        </authorList>
    </citation>
    <scope>NUCLEOTIDE SEQUENCE</scope>
    <source>
        <strain evidence="1">S5-59</strain>
    </source>
</reference>
<evidence type="ECO:0000313" key="1">
    <source>
        <dbReference type="EMBL" id="UUL83742.1"/>
    </source>
</evidence>
<dbReference type="EMBL" id="CP101740">
    <property type="protein sequence ID" value="UUL83742.1"/>
    <property type="molecule type" value="Genomic_DNA"/>
</dbReference>
<name>A0ABY5LAF4_9SPHN</name>
<dbReference type="PROSITE" id="PS51257">
    <property type="entry name" value="PROKAR_LIPOPROTEIN"/>
    <property type="match status" value="1"/>
</dbReference>
<sequence>MLHRLLLAAFVTLVGGCAAPDGDYPSLLPRPIEQTSFAEPDRPVPEAAADPALEVKLAEQAEALASAGAAFDRAAAEAERLGRTARGAATGSEPWIAAQVALSGLDALRGATSEALTDIERIAIDRAAQGLSAYPELQRLLERAQAQNRAQIDRIDAIEAGVQPAG</sequence>
<protein>
    <recommendedName>
        <fullName evidence="3">DUF4398 domain-containing protein</fullName>
    </recommendedName>
</protein>
<dbReference type="Proteomes" id="UP001058533">
    <property type="component" value="Chromosome"/>
</dbReference>
<proteinExistence type="predicted"/>
<evidence type="ECO:0000313" key="2">
    <source>
        <dbReference type="Proteomes" id="UP001058533"/>
    </source>
</evidence>
<dbReference type="RefSeq" id="WP_256507578.1">
    <property type="nucleotide sequence ID" value="NZ_CP101740.1"/>
</dbReference>
<organism evidence="1 2">
    <name type="scientific">Sphingomonas qomolangmaensis</name>
    <dbReference type="NCBI Taxonomy" id="2918765"/>
    <lineage>
        <taxon>Bacteria</taxon>
        <taxon>Pseudomonadati</taxon>
        <taxon>Pseudomonadota</taxon>
        <taxon>Alphaproteobacteria</taxon>
        <taxon>Sphingomonadales</taxon>
        <taxon>Sphingomonadaceae</taxon>
        <taxon>Sphingomonas</taxon>
    </lineage>
</organism>
<gene>
    <name evidence="1" type="ORF">NMP03_05960</name>
</gene>